<dbReference type="Proteomes" id="UP000184268">
    <property type="component" value="Unassembled WGS sequence"/>
</dbReference>
<keyword evidence="4" id="KW-1185">Reference proteome</keyword>
<evidence type="ECO:0000313" key="3">
    <source>
        <dbReference type="EMBL" id="SHI21242.1"/>
    </source>
</evidence>
<dbReference type="Pfam" id="PF11172">
    <property type="entry name" value="DUF2959"/>
    <property type="match status" value="1"/>
</dbReference>
<evidence type="ECO:0000313" key="4">
    <source>
        <dbReference type="Proteomes" id="UP000184268"/>
    </source>
</evidence>
<evidence type="ECO:0000256" key="2">
    <source>
        <dbReference type="SAM" id="SignalP"/>
    </source>
</evidence>
<dbReference type="PROSITE" id="PS51257">
    <property type="entry name" value="PROKAR_LIPOPROTEIN"/>
    <property type="match status" value="1"/>
</dbReference>
<dbReference type="OrthoDB" id="9780401at2"/>
<name>A0A1M5ZAM7_9GAMM</name>
<feature type="signal peptide" evidence="2">
    <location>
        <begin position="1"/>
        <end position="18"/>
    </location>
</feature>
<organism evidence="3 4">
    <name type="scientific">Ferrimonas marina</name>
    <dbReference type="NCBI Taxonomy" id="299255"/>
    <lineage>
        <taxon>Bacteria</taxon>
        <taxon>Pseudomonadati</taxon>
        <taxon>Pseudomonadota</taxon>
        <taxon>Gammaproteobacteria</taxon>
        <taxon>Alteromonadales</taxon>
        <taxon>Ferrimonadaceae</taxon>
        <taxon>Ferrimonas</taxon>
    </lineage>
</organism>
<dbReference type="STRING" id="299255.SAMN02745129_0106"/>
<keyword evidence="1" id="KW-0175">Coiled coil</keyword>
<keyword evidence="2" id="KW-0732">Signal</keyword>
<protein>
    <recommendedName>
        <fullName evidence="5">DUF2959 domain-containing protein</fullName>
    </recommendedName>
</protein>
<dbReference type="AlphaFoldDB" id="A0A1M5ZAM7"/>
<dbReference type="InterPro" id="IPR021342">
    <property type="entry name" value="DUF2959"/>
</dbReference>
<feature type="coiled-coil region" evidence="1">
    <location>
        <begin position="31"/>
        <end position="58"/>
    </location>
</feature>
<evidence type="ECO:0008006" key="5">
    <source>
        <dbReference type="Google" id="ProtNLM"/>
    </source>
</evidence>
<sequence length="209" mass="23744">MRTILLSALLLLAGCQSAYYSAMEQVGYHKREILVDRVEDAQESQEDAQKQFSSALEEMKTLVDFDGGDLEDAYDKVKSQYDASASAAEQVSSRINGVADVADAMFEEWQGELEEYQSASLRRESQTQLRETRQRYDGMLRAMRQAESKMEPVLRRLKDNELYLKHNLNARAIGAVGNEFGQLEVEIQSVIDEMNRAIAESDQFIQTLQ</sequence>
<dbReference type="RefSeq" id="WP_067661370.1">
    <property type="nucleotide sequence ID" value="NZ_FQXG01000010.1"/>
</dbReference>
<feature type="chain" id="PRO_5009915433" description="DUF2959 domain-containing protein" evidence="2">
    <location>
        <begin position="19"/>
        <end position="209"/>
    </location>
</feature>
<accession>A0A1M5ZAM7</accession>
<proteinExistence type="predicted"/>
<gene>
    <name evidence="3" type="ORF">SAMN02745129_0106</name>
</gene>
<reference evidence="4" key="1">
    <citation type="submission" date="2016-11" db="EMBL/GenBank/DDBJ databases">
        <authorList>
            <person name="Varghese N."/>
            <person name="Submissions S."/>
        </authorList>
    </citation>
    <scope>NUCLEOTIDE SEQUENCE [LARGE SCALE GENOMIC DNA]</scope>
    <source>
        <strain evidence="4">DSM 16917</strain>
    </source>
</reference>
<evidence type="ECO:0000256" key="1">
    <source>
        <dbReference type="SAM" id="Coils"/>
    </source>
</evidence>
<dbReference type="EMBL" id="FQXG01000010">
    <property type="protein sequence ID" value="SHI21242.1"/>
    <property type="molecule type" value="Genomic_DNA"/>
</dbReference>